<dbReference type="InterPro" id="IPR005493">
    <property type="entry name" value="RraA/RraA-like"/>
</dbReference>
<accession>A0A368XNM0</accession>
<dbReference type="Proteomes" id="UP000252884">
    <property type="component" value="Unassembled WGS sequence"/>
</dbReference>
<name>A0A368XNM0_9BURK</name>
<dbReference type="AlphaFoldDB" id="A0A368XNM0"/>
<dbReference type="Gene3D" id="3.50.30.40">
    <property type="entry name" value="Ribonuclease E inhibitor RraA/RraA-like"/>
    <property type="match status" value="1"/>
</dbReference>
<sequence>MPNSNAPNASNPAPLAAIPQRAPAPYVSDAVLDRLAKATSGSLTTQLYIKGFRQPVLHGLTPLNRKIKPFAGRAYTMRFIPAREDIDAYGNLTTEPSAENLQWVGVEQIEPGHVLVIDSNKDGRAASMGNMLITRMMMRGARGVITDGSFRDGTELAGMDFPIWCTGVTATTRLSYHHVADLQVPIGCAGVAVYPGDVIHGDGDNITVIPAHLAEEMADLCEKRDDIEAYLALRVQAGEALWGLYPPSDATRRQHKEWVAAGRPAIQPALPAGTR</sequence>
<dbReference type="SUPFAM" id="SSF89562">
    <property type="entry name" value="RraA-like"/>
    <property type="match status" value="1"/>
</dbReference>
<dbReference type="PANTHER" id="PTHR33254">
    <property type="entry name" value="4-HYDROXY-4-METHYL-2-OXOGLUTARATE ALDOLASE 3-RELATED"/>
    <property type="match status" value="1"/>
</dbReference>
<protein>
    <submittedName>
        <fullName evidence="2">Regulator of RNase E activity RraA</fullName>
    </submittedName>
</protein>
<organism evidence="2 3">
    <name type="scientific">Pseudorhodoferax soli</name>
    <dbReference type="NCBI Taxonomy" id="545864"/>
    <lineage>
        <taxon>Bacteria</taxon>
        <taxon>Pseudomonadati</taxon>
        <taxon>Pseudomonadota</taxon>
        <taxon>Betaproteobacteria</taxon>
        <taxon>Burkholderiales</taxon>
        <taxon>Comamonadaceae</taxon>
    </lineage>
</organism>
<dbReference type="GO" id="GO:0046872">
    <property type="term" value="F:metal ion binding"/>
    <property type="evidence" value="ECO:0007669"/>
    <property type="project" value="UniProtKB-KW"/>
</dbReference>
<dbReference type="Pfam" id="PF03737">
    <property type="entry name" value="RraA-like"/>
    <property type="match status" value="1"/>
</dbReference>
<dbReference type="CDD" id="cd16841">
    <property type="entry name" value="RraA_family"/>
    <property type="match status" value="1"/>
</dbReference>
<keyword evidence="3" id="KW-1185">Reference proteome</keyword>
<evidence type="ECO:0000313" key="2">
    <source>
        <dbReference type="EMBL" id="RCW69580.1"/>
    </source>
</evidence>
<comment type="caution">
    <text evidence="2">The sequence shown here is derived from an EMBL/GenBank/DDBJ whole genome shotgun (WGS) entry which is preliminary data.</text>
</comment>
<keyword evidence="1" id="KW-0460">Magnesium</keyword>
<feature type="binding site" evidence="1">
    <location>
        <begin position="129"/>
        <end position="132"/>
    </location>
    <ligand>
        <name>substrate</name>
    </ligand>
</feature>
<dbReference type="PANTHER" id="PTHR33254:SF16">
    <property type="entry name" value="BLR3842 PROTEIN"/>
    <property type="match status" value="1"/>
</dbReference>
<evidence type="ECO:0000256" key="1">
    <source>
        <dbReference type="PIRSR" id="PIRSR605493-1"/>
    </source>
</evidence>
<dbReference type="OrthoDB" id="9805307at2"/>
<dbReference type="RefSeq" id="WP_114469968.1">
    <property type="nucleotide sequence ID" value="NZ_QPJK01000006.1"/>
</dbReference>
<keyword evidence="1" id="KW-0479">Metal-binding</keyword>
<feature type="binding site" evidence="1">
    <location>
        <position position="152"/>
    </location>
    <ligand>
        <name>Mg(2+)</name>
        <dbReference type="ChEBI" id="CHEBI:18420"/>
    </ligand>
</feature>
<comment type="cofactor">
    <cofactor evidence="1">
        <name>Mg(2+)</name>
        <dbReference type="ChEBI" id="CHEBI:18420"/>
    </cofactor>
</comment>
<evidence type="ECO:0000313" key="3">
    <source>
        <dbReference type="Proteomes" id="UP000252884"/>
    </source>
</evidence>
<proteinExistence type="predicted"/>
<gene>
    <name evidence="2" type="ORF">DES41_106454</name>
</gene>
<feature type="binding site" evidence="1">
    <location>
        <position position="151"/>
    </location>
    <ligand>
        <name>substrate</name>
    </ligand>
</feature>
<dbReference type="EMBL" id="QPJK01000006">
    <property type="protein sequence ID" value="RCW69580.1"/>
    <property type="molecule type" value="Genomic_DNA"/>
</dbReference>
<reference evidence="2 3" key="1">
    <citation type="submission" date="2018-07" db="EMBL/GenBank/DDBJ databases">
        <title>Genomic Encyclopedia of Type Strains, Phase IV (KMG-IV): sequencing the most valuable type-strain genomes for metagenomic binning, comparative biology and taxonomic classification.</title>
        <authorList>
            <person name="Goeker M."/>
        </authorList>
    </citation>
    <scope>NUCLEOTIDE SEQUENCE [LARGE SCALE GENOMIC DNA]</scope>
    <source>
        <strain evidence="2 3">DSM 21634</strain>
    </source>
</reference>
<dbReference type="NCBIfam" id="NF006093">
    <property type="entry name" value="PRK08245.1"/>
    <property type="match status" value="1"/>
</dbReference>
<dbReference type="InterPro" id="IPR036704">
    <property type="entry name" value="RraA/RraA-like_sf"/>
</dbReference>